<dbReference type="EMBL" id="GL732866">
    <property type="protein sequence ID" value="EFX64174.1"/>
    <property type="molecule type" value="Genomic_DNA"/>
</dbReference>
<dbReference type="Proteomes" id="UP000000305">
    <property type="component" value="Unassembled WGS sequence"/>
</dbReference>
<proteinExistence type="predicted"/>
<evidence type="ECO:0000313" key="2">
    <source>
        <dbReference type="Proteomes" id="UP000000305"/>
    </source>
</evidence>
<sequence>MSPVRKTNASIDHCDSGTKLGHLQRAAGIAIRDLLGVEGGLAVRELRRRRDVRRDRQIADATSRLQENRVTLLEFLILASNYFNPDGVIQMNNHAEEQMIFREPVQIERIAFEVLLLVDPIGAVEIPQVPVPEENAPPAEEMAPEPRRIRIIRRRSDERVDREDGFRLRASVCPYCRQEFLLAFPLQNPAQLENQ</sequence>
<keyword evidence="2" id="KW-1185">Reference proteome</keyword>
<organism evidence="1 2">
    <name type="scientific">Daphnia pulex</name>
    <name type="common">Water flea</name>
    <dbReference type="NCBI Taxonomy" id="6669"/>
    <lineage>
        <taxon>Eukaryota</taxon>
        <taxon>Metazoa</taxon>
        <taxon>Ecdysozoa</taxon>
        <taxon>Arthropoda</taxon>
        <taxon>Crustacea</taxon>
        <taxon>Branchiopoda</taxon>
        <taxon>Diplostraca</taxon>
        <taxon>Cladocera</taxon>
        <taxon>Anomopoda</taxon>
        <taxon>Daphniidae</taxon>
        <taxon>Daphnia</taxon>
    </lineage>
</organism>
<evidence type="ECO:0000313" key="1">
    <source>
        <dbReference type="EMBL" id="EFX64174.1"/>
    </source>
</evidence>
<name>E9HVQ4_DAPPU</name>
<accession>E9HVQ4</accession>
<dbReference type="InParanoid" id="E9HVQ4"/>
<dbReference type="HOGENOM" id="CLU_1397653_0_0_1"/>
<dbReference type="KEGG" id="dpx:DAPPUDRAFT_334505"/>
<reference evidence="1 2" key="1">
    <citation type="journal article" date="2011" name="Science">
        <title>The ecoresponsive genome of Daphnia pulex.</title>
        <authorList>
            <person name="Colbourne J.K."/>
            <person name="Pfrender M.E."/>
            <person name="Gilbert D."/>
            <person name="Thomas W.K."/>
            <person name="Tucker A."/>
            <person name="Oakley T.H."/>
            <person name="Tokishita S."/>
            <person name="Aerts A."/>
            <person name="Arnold G.J."/>
            <person name="Basu M.K."/>
            <person name="Bauer D.J."/>
            <person name="Caceres C.E."/>
            <person name="Carmel L."/>
            <person name="Casola C."/>
            <person name="Choi J.H."/>
            <person name="Detter J.C."/>
            <person name="Dong Q."/>
            <person name="Dusheyko S."/>
            <person name="Eads B.D."/>
            <person name="Frohlich T."/>
            <person name="Geiler-Samerotte K.A."/>
            <person name="Gerlach D."/>
            <person name="Hatcher P."/>
            <person name="Jogdeo S."/>
            <person name="Krijgsveld J."/>
            <person name="Kriventseva E.V."/>
            <person name="Kultz D."/>
            <person name="Laforsch C."/>
            <person name="Lindquist E."/>
            <person name="Lopez J."/>
            <person name="Manak J.R."/>
            <person name="Muller J."/>
            <person name="Pangilinan J."/>
            <person name="Patwardhan R.P."/>
            <person name="Pitluck S."/>
            <person name="Pritham E.J."/>
            <person name="Rechtsteiner A."/>
            <person name="Rho M."/>
            <person name="Rogozin I.B."/>
            <person name="Sakarya O."/>
            <person name="Salamov A."/>
            <person name="Schaack S."/>
            <person name="Shapiro H."/>
            <person name="Shiga Y."/>
            <person name="Skalitzky C."/>
            <person name="Smith Z."/>
            <person name="Souvorov A."/>
            <person name="Sung W."/>
            <person name="Tang Z."/>
            <person name="Tsuchiya D."/>
            <person name="Tu H."/>
            <person name="Vos H."/>
            <person name="Wang M."/>
            <person name="Wolf Y.I."/>
            <person name="Yamagata H."/>
            <person name="Yamada T."/>
            <person name="Ye Y."/>
            <person name="Shaw J.R."/>
            <person name="Andrews J."/>
            <person name="Crease T.J."/>
            <person name="Tang H."/>
            <person name="Lucas S.M."/>
            <person name="Robertson H.M."/>
            <person name="Bork P."/>
            <person name="Koonin E.V."/>
            <person name="Zdobnov E.M."/>
            <person name="Grigoriev I.V."/>
            <person name="Lynch M."/>
            <person name="Boore J.L."/>
        </authorList>
    </citation>
    <scope>NUCLEOTIDE SEQUENCE [LARGE SCALE GENOMIC DNA]</scope>
</reference>
<protein>
    <submittedName>
        <fullName evidence="1">Uncharacterized protein</fullName>
    </submittedName>
</protein>
<gene>
    <name evidence="1" type="ORF">DAPPUDRAFT_334505</name>
</gene>
<dbReference type="AlphaFoldDB" id="E9HVQ4"/>